<sequence length="258" mass="27738">MPTPGFCLHLRGAALRSSSWRGPRASAKRKGLSAPRVTTRAWATSRSGDEARAARADPAGASTRGVGLDQQAEALQRVLHAVSDFCFPRKADGDQEDVCLSAGVGGRGRGRGGVRAVHSQVINARFLWGAAAFPWQRSASQLPRSVGCRRLRCKWSSSQWPPRQPASSCSWYSSSSSQSTSALGLSTSLCPRTVKCKKKSIVARGAPNRAAHHEGRYLLHPTGPEAVLASAPRPRCGDARHGFRVHRPWGLVSTDINQ</sequence>
<organism evidence="1 2">
    <name type="scientific">Rangifer tarandus platyrhynchus</name>
    <name type="common">Svalbard reindeer</name>
    <dbReference type="NCBI Taxonomy" id="3082113"/>
    <lineage>
        <taxon>Eukaryota</taxon>
        <taxon>Metazoa</taxon>
        <taxon>Chordata</taxon>
        <taxon>Craniata</taxon>
        <taxon>Vertebrata</taxon>
        <taxon>Euteleostomi</taxon>
        <taxon>Mammalia</taxon>
        <taxon>Eutheria</taxon>
        <taxon>Laurasiatheria</taxon>
        <taxon>Artiodactyla</taxon>
        <taxon>Ruminantia</taxon>
        <taxon>Pecora</taxon>
        <taxon>Cervidae</taxon>
        <taxon>Odocoileinae</taxon>
        <taxon>Rangifer</taxon>
    </lineage>
</organism>
<name>A0AC59Y7Q3_RANTA</name>
<protein>
    <submittedName>
        <fullName evidence="1">Uncharacterized protein</fullName>
    </submittedName>
</protein>
<evidence type="ECO:0000313" key="1">
    <source>
        <dbReference type="EMBL" id="CAM9460311.1"/>
    </source>
</evidence>
<dbReference type="EMBL" id="OX596095">
    <property type="protein sequence ID" value="CAM9460311.1"/>
    <property type="molecule type" value="Genomic_DNA"/>
</dbReference>
<accession>A0AC59Y7Q3</accession>
<gene>
    <name evidence="1" type="ORF">MRATA1EN22A_LOCUS2814</name>
</gene>
<reference evidence="1" key="2">
    <citation type="submission" date="2025-03" db="EMBL/GenBank/DDBJ databases">
        <authorList>
            <consortium name="ELIXIR-Norway"/>
            <consortium name="Elixir Norway"/>
        </authorList>
    </citation>
    <scope>NUCLEOTIDE SEQUENCE</scope>
</reference>
<dbReference type="Proteomes" id="UP001162501">
    <property type="component" value="Chromosome 11"/>
</dbReference>
<reference evidence="1" key="1">
    <citation type="submission" date="2023-05" db="EMBL/GenBank/DDBJ databases">
        <authorList>
            <consortium name="ELIXIR-Norway"/>
        </authorList>
    </citation>
    <scope>NUCLEOTIDE SEQUENCE</scope>
</reference>
<proteinExistence type="predicted"/>
<evidence type="ECO:0000313" key="2">
    <source>
        <dbReference type="Proteomes" id="UP001162501"/>
    </source>
</evidence>